<organism evidence="4">
    <name type="scientific">uncultured Caudovirales phage</name>
    <dbReference type="NCBI Taxonomy" id="2100421"/>
    <lineage>
        <taxon>Viruses</taxon>
        <taxon>Duplodnaviria</taxon>
        <taxon>Heunggongvirae</taxon>
        <taxon>Uroviricota</taxon>
        <taxon>Caudoviricetes</taxon>
        <taxon>Peduoviridae</taxon>
        <taxon>Maltschvirus</taxon>
        <taxon>Maltschvirus maltsch</taxon>
    </lineage>
</organism>
<gene>
    <name evidence="3" type="ORF">UFOVP1097_55</name>
    <name evidence="4" type="ORF">UFOVP1349_49</name>
    <name evidence="5" type="ORF">UFOVP1456_29</name>
    <name evidence="2" type="ORF">UFOVP925_51</name>
</gene>
<accession>A0A6J5S4B0</accession>
<proteinExistence type="predicted"/>
<reference evidence="4" key="1">
    <citation type="submission" date="2020-05" db="EMBL/GenBank/DDBJ databases">
        <authorList>
            <person name="Chiriac C."/>
            <person name="Salcher M."/>
            <person name="Ghai R."/>
            <person name="Kavagutti S V."/>
        </authorList>
    </citation>
    <scope>NUCLEOTIDE SEQUENCE</scope>
</reference>
<evidence type="ECO:0000313" key="4">
    <source>
        <dbReference type="EMBL" id="CAB4200499.1"/>
    </source>
</evidence>
<dbReference type="EMBL" id="LR797048">
    <property type="protein sequence ID" value="CAB4184347.1"/>
    <property type="molecule type" value="Genomic_DNA"/>
</dbReference>
<dbReference type="EMBL" id="LR797291">
    <property type="protein sequence ID" value="CAB4200499.1"/>
    <property type="molecule type" value="Genomic_DNA"/>
</dbReference>
<name>A0A6J5S4B0_9CAUD</name>
<feature type="region of interest" description="Disordered" evidence="1">
    <location>
        <begin position="311"/>
        <end position="351"/>
    </location>
</feature>
<dbReference type="EMBL" id="LR796876">
    <property type="protein sequence ID" value="CAB4172052.1"/>
    <property type="molecule type" value="Genomic_DNA"/>
</dbReference>
<evidence type="ECO:0000313" key="5">
    <source>
        <dbReference type="EMBL" id="CAB4214314.1"/>
    </source>
</evidence>
<dbReference type="EMBL" id="LR797404">
    <property type="protein sequence ID" value="CAB4214314.1"/>
    <property type="molecule type" value="Genomic_DNA"/>
</dbReference>
<feature type="compositionally biased region" description="Low complexity" evidence="1">
    <location>
        <begin position="311"/>
        <end position="323"/>
    </location>
</feature>
<evidence type="ECO:0000256" key="1">
    <source>
        <dbReference type="SAM" id="MobiDB-lite"/>
    </source>
</evidence>
<evidence type="ECO:0000313" key="2">
    <source>
        <dbReference type="EMBL" id="CAB4172052.1"/>
    </source>
</evidence>
<sequence length="351" mass="37775">MANQFDVQVPNVLQSLMAGEQSFKEARGNRMQNDQMAARQEAAQIMQGGGDPKSAIARLLGAGLVQDASTVANMGNNQRDFLFREQESRQAQDNADRSYGLQKTQMDATLEGNRVPAGFAKTPTGLQPIPNGPEDPDYLRRRSEATDKGRQMSVTDITKLSDEGQKFADLGRFSTTFKPEFSGYGSNAVGAMANVIGRNAPEGVARMIGKDIPEAATWWQGYDRYKNVVRNELYGAALTKPEQAAFDSADIQPGMQSHQIEKNLALQQQIVTNGLKRKASAMVNAGYDPKTIGSAYGVDLGQIGVNAQGRRGAVAPAPSGAPVKVNSPAERDALQPGTPYIAPNGSLRTKQ</sequence>
<evidence type="ECO:0000313" key="3">
    <source>
        <dbReference type="EMBL" id="CAB4184347.1"/>
    </source>
</evidence>
<protein>
    <submittedName>
        <fullName evidence="4">Uncharacterized protein</fullName>
    </submittedName>
</protein>